<sequence length="354" mass="39651">MPPSPSPPSRLHRAFPASIFLVLAGICFRSMDIPTFVLKFPPPSASGYISHPHGKTPILQKFHWIGFLDEVFKDITVGFAPASFGYDDVSRWQMFNFMSDIGVIYTIFALEGLRVGIKGGPVWYPAVFMTIAQLGGGGVFVPIYYFCNIIFGLPKQHVNAAEKKIDIAGAWVFLVGILIFHNVPLAGMMLAPTFEERHCWTWLWQLYPLRITIFYYVVIGLRKITPLPTFNIAGYQKNLRLIMAPLILSPAIMWIYTLIQCPYPFPTVFWPQPLSDPNAYTVDSWGERMRRTLVFDQLFVGGSTFLWLAWSAKDVKGLATFGVACAVLLVAVGPGATIGIMWCLREGWLGEGVN</sequence>
<feature type="transmembrane region" description="Helical" evidence="1">
    <location>
        <begin position="202"/>
        <end position="221"/>
    </location>
</feature>
<protein>
    <submittedName>
        <fullName evidence="2">Uncharacterized protein</fullName>
    </submittedName>
</protein>
<keyword evidence="1" id="KW-0472">Membrane</keyword>
<feature type="transmembrane region" description="Helical" evidence="1">
    <location>
        <begin position="317"/>
        <end position="342"/>
    </location>
</feature>
<feature type="transmembrane region" description="Helical" evidence="1">
    <location>
        <begin position="241"/>
        <end position="259"/>
    </location>
</feature>
<proteinExistence type="predicted"/>
<dbReference type="AlphaFoldDB" id="A0A6A5UB50"/>
<dbReference type="OrthoDB" id="2431938at2759"/>
<dbReference type="Proteomes" id="UP000800035">
    <property type="component" value="Unassembled WGS sequence"/>
</dbReference>
<evidence type="ECO:0000313" key="3">
    <source>
        <dbReference type="Proteomes" id="UP000800035"/>
    </source>
</evidence>
<feature type="transmembrane region" description="Helical" evidence="1">
    <location>
        <begin position="293"/>
        <end position="310"/>
    </location>
</feature>
<evidence type="ECO:0000313" key="2">
    <source>
        <dbReference type="EMBL" id="KAF1961032.1"/>
    </source>
</evidence>
<evidence type="ECO:0000256" key="1">
    <source>
        <dbReference type="SAM" id="Phobius"/>
    </source>
</evidence>
<feature type="transmembrane region" description="Helical" evidence="1">
    <location>
        <begin position="12"/>
        <end position="31"/>
    </location>
</feature>
<organism evidence="2 3">
    <name type="scientific">Byssothecium circinans</name>
    <dbReference type="NCBI Taxonomy" id="147558"/>
    <lineage>
        <taxon>Eukaryota</taxon>
        <taxon>Fungi</taxon>
        <taxon>Dikarya</taxon>
        <taxon>Ascomycota</taxon>
        <taxon>Pezizomycotina</taxon>
        <taxon>Dothideomycetes</taxon>
        <taxon>Pleosporomycetidae</taxon>
        <taxon>Pleosporales</taxon>
        <taxon>Massarineae</taxon>
        <taxon>Massarinaceae</taxon>
        <taxon>Byssothecium</taxon>
    </lineage>
</organism>
<keyword evidence="3" id="KW-1185">Reference proteome</keyword>
<dbReference type="EMBL" id="ML976982">
    <property type="protein sequence ID" value="KAF1961032.1"/>
    <property type="molecule type" value="Genomic_DNA"/>
</dbReference>
<keyword evidence="1" id="KW-0812">Transmembrane</keyword>
<keyword evidence="1" id="KW-1133">Transmembrane helix</keyword>
<feature type="transmembrane region" description="Helical" evidence="1">
    <location>
        <begin position="97"/>
        <end position="117"/>
    </location>
</feature>
<accession>A0A6A5UB50</accession>
<feature type="transmembrane region" description="Helical" evidence="1">
    <location>
        <begin position="168"/>
        <end position="190"/>
    </location>
</feature>
<reference evidence="2" key="1">
    <citation type="journal article" date="2020" name="Stud. Mycol.">
        <title>101 Dothideomycetes genomes: a test case for predicting lifestyles and emergence of pathogens.</title>
        <authorList>
            <person name="Haridas S."/>
            <person name="Albert R."/>
            <person name="Binder M."/>
            <person name="Bloem J."/>
            <person name="Labutti K."/>
            <person name="Salamov A."/>
            <person name="Andreopoulos B."/>
            <person name="Baker S."/>
            <person name="Barry K."/>
            <person name="Bills G."/>
            <person name="Bluhm B."/>
            <person name="Cannon C."/>
            <person name="Castanera R."/>
            <person name="Culley D."/>
            <person name="Daum C."/>
            <person name="Ezra D."/>
            <person name="Gonzalez J."/>
            <person name="Henrissat B."/>
            <person name="Kuo A."/>
            <person name="Liang C."/>
            <person name="Lipzen A."/>
            <person name="Lutzoni F."/>
            <person name="Magnuson J."/>
            <person name="Mondo S."/>
            <person name="Nolan M."/>
            <person name="Ohm R."/>
            <person name="Pangilinan J."/>
            <person name="Park H.-J."/>
            <person name="Ramirez L."/>
            <person name="Alfaro M."/>
            <person name="Sun H."/>
            <person name="Tritt A."/>
            <person name="Yoshinaga Y."/>
            <person name="Zwiers L.-H."/>
            <person name="Turgeon B."/>
            <person name="Goodwin S."/>
            <person name="Spatafora J."/>
            <person name="Crous P."/>
            <person name="Grigoriev I."/>
        </authorList>
    </citation>
    <scope>NUCLEOTIDE SEQUENCE</scope>
    <source>
        <strain evidence="2">CBS 675.92</strain>
    </source>
</reference>
<feature type="transmembrane region" description="Helical" evidence="1">
    <location>
        <begin position="123"/>
        <end position="147"/>
    </location>
</feature>
<name>A0A6A5UB50_9PLEO</name>
<gene>
    <name evidence="2" type="ORF">CC80DRAFT_465490</name>
</gene>